<organism evidence="2 3">
    <name type="scientific">Haematospirillum jordaniae</name>
    <dbReference type="NCBI Taxonomy" id="1549855"/>
    <lineage>
        <taxon>Bacteria</taxon>
        <taxon>Pseudomonadati</taxon>
        <taxon>Pseudomonadota</taxon>
        <taxon>Alphaproteobacteria</taxon>
        <taxon>Rhodospirillales</taxon>
        <taxon>Novispirillaceae</taxon>
        <taxon>Haematospirillum</taxon>
    </lineage>
</organism>
<keyword evidence="3" id="KW-1185">Reference proteome</keyword>
<dbReference type="Proteomes" id="UP000076066">
    <property type="component" value="Chromosome"/>
</dbReference>
<sequence>MSNDRHHKQDTEQSGSPETGIFPGKPVYIRSIEVSGRPLWAVFSDEGEHLGLATSRAVAFAAAVQNDMQPQSVH</sequence>
<evidence type="ECO:0008006" key="4">
    <source>
        <dbReference type="Google" id="ProtNLM"/>
    </source>
</evidence>
<dbReference type="AlphaFoldDB" id="A0A143DCU7"/>
<reference evidence="2 3" key="1">
    <citation type="submission" date="2016-02" db="EMBL/GenBank/DDBJ databases">
        <title>Complete Genome of H5569, the type strain of the newly described species Haematospirillium jordaniae.</title>
        <authorList>
            <person name="Nicholson A.C."/>
            <person name="Humrighouse B.W."/>
            <person name="Loparov V."/>
            <person name="McQuiston J.R."/>
        </authorList>
    </citation>
    <scope>NUCLEOTIDE SEQUENCE [LARGE SCALE GENOMIC DNA]</scope>
    <source>
        <strain evidence="2 3">H5569</strain>
    </source>
</reference>
<name>A0A143DCU7_9PROT</name>
<evidence type="ECO:0000313" key="3">
    <source>
        <dbReference type="Proteomes" id="UP000076066"/>
    </source>
</evidence>
<evidence type="ECO:0000313" key="2">
    <source>
        <dbReference type="EMBL" id="AMW34535.1"/>
    </source>
</evidence>
<dbReference type="STRING" id="1549855.AY555_04330"/>
<dbReference type="GeneID" id="53316378"/>
<dbReference type="InterPro" id="IPR009531">
    <property type="entry name" value="DUF1150"/>
</dbReference>
<dbReference type="EMBL" id="CP014525">
    <property type="protein sequence ID" value="AMW34535.1"/>
    <property type="molecule type" value="Genomic_DNA"/>
</dbReference>
<accession>A0A143DCU7</accession>
<proteinExistence type="predicted"/>
<dbReference type="RefSeq" id="WP_066133923.1">
    <property type="nucleotide sequence ID" value="NZ_CP014525.1"/>
</dbReference>
<dbReference type="Pfam" id="PF06620">
    <property type="entry name" value="DUF1150"/>
    <property type="match status" value="1"/>
</dbReference>
<feature type="region of interest" description="Disordered" evidence="1">
    <location>
        <begin position="1"/>
        <end position="24"/>
    </location>
</feature>
<protein>
    <recommendedName>
        <fullName evidence="4">DUF1150 domain-containing protein</fullName>
    </recommendedName>
</protein>
<dbReference type="KEGG" id="hjo:AY555_04330"/>
<evidence type="ECO:0000256" key="1">
    <source>
        <dbReference type="SAM" id="MobiDB-lite"/>
    </source>
</evidence>
<gene>
    <name evidence="2" type="ORF">AY555_04330</name>
</gene>